<reference evidence="4" key="1">
    <citation type="submission" date="2025-05" db="UniProtKB">
        <authorList>
            <consortium name="RefSeq"/>
        </authorList>
    </citation>
    <scope>NUCLEOTIDE SEQUENCE [LARGE SCALE GENOMIC DNA]</scope>
</reference>
<feature type="domain" description="EF-hand" evidence="3">
    <location>
        <begin position="369"/>
        <end position="404"/>
    </location>
</feature>
<dbReference type="PROSITE" id="PS50222">
    <property type="entry name" value="EF_HAND_2"/>
    <property type="match status" value="1"/>
</dbReference>
<dbReference type="GO" id="GO:0005509">
    <property type="term" value="F:calcium ion binding"/>
    <property type="evidence" value="ECO:0007669"/>
    <property type="project" value="InterPro"/>
</dbReference>
<dbReference type="InterPro" id="IPR002048">
    <property type="entry name" value="EF_hand_dom"/>
</dbReference>
<evidence type="ECO:0000256" key="1">
    <source>
        <dbReference type="SAM" id="MobiDB-lite"/>
    </source>
</evidence>
<feature type="transmembrane region" description="Helical" evidence="2">
    <location>
        <begin position="70"/>
        <end position="93"/>
    </location>
</feature>
<dbReference type="Gene3D" id="1.10.238.10">
    <property type="entry name" value="EF-hand"/>
    <property type="match status" value="1"/>
</dbReference>
<feature type="compositionally biased region" description="Polar residues" evidence="1">
    <location>
        <begin position="237"/>
        <end position="252"/>
    </location>
</feature>
<proteinExistence type="predicted"/>
<keyword evidence="2" id="KW-1133">Transmembrane helix</keyword>
<evidence type="ECO:0000313" key="4">
    <source>
        <dbReference type="Proteomes" id="UP001652580"/>
    </source>
</evidence>
<dbReference type="PANTHER" id="PTHR15717">
    <property type="entry name" value="PROTEIN KIAA0494"/>
    <property type="match status" value="1"/>
</dbReference>
<feature type="compositionally biased region" description="Polar residues" evidence="1">
    <location>
        <begin position="278"/>
        <end position="290"/>
    </location>
</feature>
<dbReference type="CTD" id="9813"/>
<dbReference type="PANTHER" id="PTHR15717:SF2">
    <property type="entry name" value="EF-HAND CALCIUM-BINDING DOMAIN-CONTAINING PROTEIN 14"/>
    <property type="match status" value="1"/>
</dbReference>
<dbReference type="InterPro" id="IPR042352">
    <property type="entry name" value="EFCAB14"/>
</dbReference>
<dbReference type="Proteomes" id="UP001652580">
    <property type="component" value="Chromosome 1"/>
</dbReference>
<feature type="region of interest" description="Disordered" evidence="1">
    <location>
        <begin position="272"/>
        <end position="300"/>
    </location>
</feature>
<dbReference type="GeneID" id="103001308"/>
<feature type="region of interest" description="Disordered" evidence="1">
    <location>
        <begin position="235"/>
        <end position="258"/>
    </location>
</feature>
<dbReference type="AlphaFoldDB" id="A0A383YNX1"/>
<evidence type="ECO:0000256" key="2">
    <source>
        <dbReference type="SAM" id="Phobius"/>
    </source>
</evidence>
<name>A0A383YNX1_BALAC</name>
<keyword evidence="4" id="KW-1185">Reference proteome</keyword>
<feature type="compositionally biased region" description="Acidic residues" evidence="1">
    <location>
        <begin position="36"/>
        <end position="49"/>
    </location>
</feature>
<evidence type="ECO:0000313" key="5">
    <source>
        <dbReference type="RefSeq" id="XP_007164565.2"/>
    </source>
</evidence>
<protein>
    <submittedName>
        <fullName evidence="5">EF-hand calcium-binding domain-containing protein 14 isoform X3</fullName>
    </submittedName>
</protein>
<gene>
    <name evidence="5" type="primary">EFCAB14</name>
</gene>
<feature type="region of interest" description="Disordered" evidence="1">
    <location>
        <begin position="314"/>
        <end position="347"/>
    </location>
</feature>
<dbReference type="InterPro" id="IPR011992">
    <property type="entry name" value="EF-hand-dom_pair"/>
</dbReference>
<organism evidence="4 5">
    <name type="scientific">Balaenoptera acutorostrata</name>
    <name type="common">Common minke whale</name>
    <name type="synonym">Balaena rostrata</name>
    <dbReference type="NCBI Taxonomy" id="9767"/>
    <lineage>
        <taxon>Eukaryota</taxon>
        <taxon>Metazoa</taxon>
        <taxon>Chordata</taxon>
        <taxon>Craniata</taxon>
        <taxon>Vertebrata</taxon>
        <taxon>Euteleostomi</taxon>
        <taxon>Mammalia</taxon>
        <taxon>Eutheria</taxon>
        <taxon>Laurasiatheria</taxon>
        <taxon>Artiodactyla</taxon>
        <taxon>Whippomorpha</taxon>
        <taxon>Cetacea</taxon>
        <taxon>Mysticeti</taxon>
        <taxon>Balaenopteridae</taxon>
        <taxon>Balaenoptera</taxon>
    </lineage>
</organism>
<feature type="region of interest" description="Disordered" evidence="1">
    <location>
        <begin position="1"/>
        <end position="49"/>
    </location>
</feature>
<accession>A0A383YNX1</accession>
<dbReference type="KEGG" id="bacu:103001308"/>
<reference evidence="5" key="2">
    <citation type="submission" date="2025-08" db="UniProtKB">
        <authorList>
            <consortium name="RefSeq"/>
        </authorList>
    </citation>
    <scope>IDENTIFICATION</scope>
</reference>
<dbReference type="RefSeq" id="XP_007164565.2">
    <property type="nucleotide sequence ID" value="XM_007164503.3"/>
</dbReference>
<evidence type="ECO:0000259" key="3">
    <source>
        <dbReference type="PROSITE" id="PS50222"/>
    </source>
</evidence>
<keyword evidence="2" id="KW-0472">Membrane</keyword>
<keyword evidence="2" id="KW-0812">Transmembrane</keyword>
<feature type="compositionally biased region" description="Basic residues" evidence="1">
    <location>
        <begin position="18"/>
        <end position="30"/>
    </location>
</feature>
<sequence>MKKRKELNALIGLAGDSRRKKPKKGSGHRLLRTEPPDSDSESSSEEEEEFGVAGNRSRFVKEDYLRCCKICYPLCAFVILAACVVACVGLVWMQVALKEDLDALKEKFRTMESNQKSSFQEIPKLNEELLSKQKQLEKIESGELGLNKVWINITEMNKQISLLTSAVNHLKANVKSAADLISLPATVEGLQKSVASIGNTLNSVHLAVEAIQKTVDEHKKTMELLQSDMNQHALKETSGSNQIIPSPSATSELDSKTHSENLKQMNDRAATLKRESLHQVTNRTESVKSQSIKKEDSSDSQVYKLREKLQLISALTSKPESSRPPETADEEQVQSFTSKPSALPKFPRSLGGQIEKAAQLRPVSLPGISSIKDLQDLFHKTGQDVDGKLTYQEIWDSFHSAVPEPERLREFDSDGDGRYSFPELRVALGV</sequence>
<dbReference type="SUPFAM" id="SSF47473">
    <property type="entry name" value="EF-hand"/>
    <property type="match status" value="1"/>
</dbReference>